<proteinExistence type="predicted"/>
<sequence>MHKKVQADLGWQYFSVDHPAAAIAKSAYLVGANLL</sequence>
<accession>A0A382R6F3</accession>
<organism evidence="1">
    <name type="scientific">marine metagenome</name>
    <dbReference type="NCBI Taxonomy" id="408172"/>
    <lineage>
        <taxon>unclassified sequences</taxon>
        <taxon>metagenomes</taxon>
        <taxon>ecological metagenomes</taxon>
    </lineage>
</organism>
<gene>
    <name evidence="1" type="ORF">METZ01_LOCUS346153</name>
</gene>
<protein>
    <submittedName>
        <fullName evidence="1">Uncharacterized protein</fullName>
    </submittedName>
</protein>
<dbReference type="AlphaFoldDB" id="A0A382R6F3"/>
<dbReference type="EMBL" id="UINC01119463">
    <property type="protein sequence ID" value="SVC93299.1"/>
    <property type="molecule type" value="Genomic_DNA"/>
</dbReference>
<evidence type="ECO:0000313" key="1">
    <source>
        <dbReference type="EMBL" id="SVC93299.1"/>
    </source>
</evidence>
<reference evidence="1" key="1">
    <citation type="submission" date="2018-05" db="EMBL/GenBank/DDBJ databases">
        <authorList>
            <person name="Lanie J.A."/>
            <person name="Ng W.-L."/>
            <person name="Kazmierczak K.M."/>
            <person name="Andrzejewski T.M."/>
            <person name="Davidsen T.M."/>
            <person name="Wayne K.J."/>
            <person name="Tettelin H."/>
            <person name="Glass J.I."/>
            <person name="Rusch D."/>
            <person name="Podicherti R."/>
            <person name="Tsui H.-C.T."/>
            <person name="Winkler M.E."/>
        </authorList>
    </citation>
    <scope>NUCLEOTIDE SEQUENCE</scope>
</reference>
<name>A0A382R6F3_9ZZZZ</name>